<dbReference type="InterPro" id="IPR017441">
    <property type="entry name" value="Protein_kinase_ATP_BS"/>
</dbReference>
<evidence type="ECO:0000256" key="1">
    <source>
        <dbReference type="PROSITE-ProRule" id="PRU10141"/>
    </source>
</evidence>
<proteinExistence type="predicted"/>
<dbReference type="GO" id="GO:0005524">
    <property type="term" value="F:ATP binding"/>
    <property type="evidence" value="ECO:0007669"/>
    <property type="project" value="UniProtKB-UniRule"/>
</dbReference>
<feature type="domain" description="Protein kinase" evidence="2">
    <location>
        <begin position="37"/>
        <end position="116"/>
    </location>
</feature>
<dbReference type="Proteomes" id="UP000324800">
    <property type="component" value="Unassembled WGS sequence"/>
</dbReference>
<comment type="caution">
    <text evidence="3">The sequence shown here is derived from an EMBL/GenBank/DDBJ whole genome shotgun (WGS) entry which is preliminary data.</text>
</comment>
<dbReference type="GO" id="GO:0004672">
    <property type="term" value="F:protein kinase activity"/>
    <property type="evidence" value="ECO:0007669"/>
    <property type="project" value="InterPro"/>
</dbReference>
<keyword evidence="1" id="KW-0547">Nucleotide-binding</keyword>
<dbReference type="InterPro" id="IPR000719">
    <property type="entry name" value="Prot_kinase_dom"/>
</dbReference>
<dbReference type="Gene3D" id="3.30.200.20">
    <property type="entry name" value="Phosphorylase Kinase, domain 1"/>
    <property type="match status" value="1"/>
</dbReference>
<dbReference type="AlphaFoldDB" id="A0A5J4U4J9"/>
<protein>
    <recommendedName>
        <fullName evidence="2">Protein kinase domain-containing protein</fullName>
    </recommendedName>
</protein>
<reference evidence="3 4" key="1">
    <citation type="submission" date="2019-03" db="EMBL/GenBank/DDBJ databases">
        <title>Single cell metagenomics reveals metabolic interactions within the superorganism composed of flagellate Streblomastix strix and complex community of Bacteroidetes bacteria on its surface.</title>
        <authorList>
            <person name="Treitli S.C."/>
            <person name="Kolisko M."/>
            <person name="Husnik F."/>
            <person name="Keeling P."/>
            <person name="Hampl V."/>
        </authorList>
    </citation>
    <scope>NUCLEOTIDE SEQUENCE [LARGE SCALE GENOMIC DNA]</scope>
    <source>
        <strain evidence="3">ST1C</strain>
    </source>
</reference>
<dbReference type="PROSITE" id="PS50011">
    <property type="entry name" value="PROTEIN_KINASE_DOM"/>
    <property type="match status" value="1"/>
</dbReference>
<feature type="binding site" evidence="1">
    <location>
        <position position="65"/>
    </location>
    <ligand>
        <name>ATP</name>
        <dbReference type="ChEBI" id="CHEBI:30616"/>
    </ligand>
</feature>
<name>A0A5J4U4J9_9EUKA</name>
<dbReference type="InterPro" id="IPR011009">
    <property type="entry name" value="Kinase-like_dom_sf"/>
</dbReference>
<evidence type="ECO:0000259" key="2">
    <source>
        <dbReference type="PROSITE" id="PS50011"/>
    </source>
</evidence>
<organism evidence="3 4">
    <name type="scientific">Streblomastix strix</name>
    <dbReference type="NCBI Taxonomy" id="222440"/>
    <lineage>
        <taxon>Eukaryota</taxon>
        <taxon>Metamonada</taxon>
        <taxon>Preaxostyla</taxon>
        <taxon>Oxymonadida</taxon>
        <taxon>Streblomastigidae</taxon>
        <taxon>Streblomastix</taxon>
    </lineage>
</organism>
<gene>
    <name evidence="3" type="ORF">EZS28_038947</name>
</gene>
<dbReference type="PROSITE" id="PS00107">
    <property type="entry name" value="PROTEIN_KINASE_ATP"/>
    <property type="match status" value="1"/>
</dbReference>
<keyword evidence="1" id="KW-0067">ATP-binding</keyword>
<evidence type="ECO:0000313" key="3">
    <source>
        <dbReference type="EMBL" id="KAA6365527.1"/>
    </source>
</evidence>
<sequence>MEQQRAEVLKTHGFEAYKNIFKKIHINFFLQHVCFKFQILRTLGKGGFSHVFQVKKQEYGIIAAKVMNEDEFDMNEWRTGFHLTFGNRNPFILKYHSMQMYGFNAVILMDYANMKV</sequence>
<accession>A0A5J4U4J9</accession>
<evidence type="ECO:0000313" key="4">
    <source>
        <dbReference type="Proteomes" id="UP000324800"/>
    </source>
</evidence>
<dbReference type="EMBL" id="SNRW01020367">
    <property type="protein sequence ID" value="KAA6365527.1"/>
    <property type="molecule type" value="Genomic_DNA"/>
</dbReference>
<dbReference type="SUPFAM" id="SSF56112">
    <property type="entry name" value="Protein kinase-like (PK-like)"/>
    <property type="match status" value="1"/>
</dbReference>